<dbReference type="SUPFAM" id="SSF53098">
    <property type="entry name" value="Ribonuclease H-like"/>
    <property type="match status" value="1"/>
</dbReference>
<dbReference type="InterPro" id="IPR015378">
    <property type="entry name" value="Transposase-like_Mu_C"/>
</dbReference>
<feature type="compositionally biased region" description="Basic and acidic residues" evidence="1">
    <location>
        <begin position="641"/>
        <end position="665"/>
    </location>
</feature>
<dbReference type="Gene3D" id="3.30.420.10">
    <property type="entry name" value="Ribonuclease H-like superfamily/Ribonuclease H"/>
    <property type="match status" value="1"/>
</dbReference>
<geneLocation type="plasmid" evidence="3">
    <name>pMKPA34-2</name>
</geneLocation>
<dbReference type="GO" id="GO:0015074">
    <property type="term" value="P:DNA integration"/>
    <property type="evidence" value="ECO:0007669"/>
    <property type="project" value="InterPro"/>
</dbReference>
<dbReference type="PANTHER" id="PTHR35004:SF6">
    <property type="entry name" value="TRANSPOSASE"/>
    <property type="match status" value="1"/>
</dbReference>
<accession>A0A385FWB7</accession>
<evidence type="ECO:0000259" key="2">
    <source>
        <dbReference type="PROSITE" id="PS50994"/>
    </source>
</evidence>
<feature type="domain" description="Integrase catalytic" evidence="2">
    <location>
        <begin position="261"/>
        <end position="472"/>
    </location>
</feature>
<sequence length="695" mass="79134">MLSVNQVFRMGELRKRLLWSGTEQAVWIDIDLDTALPESISVAELERLIIEGELASIGDPFEETVLREVEAGSPDQLKRDEAWAMLADYMHDPQLFVRRPRGLIVGSIMQRHGVTKQTVYRLLRRYWQRGMCRNALLPDYVNSGARGKRRKPNRAKLGRPRVVMAGKGRNVTPDIERIFRRVIEERLLKEKHPSIPDAYASGLNLLRAVQPELPTSELPTLGQFRYFYGREYHFTDTLPRRMSAVDFAKDFRPLNSTSTTETLGPGYRYQIDATIADIYLVSEHDRSLIVGRPVVYMVLDVFSRMVVGMYVGFEGPSWVSAMVALANTVADKVEYCRQYGLEIDASDWPVKGLPDVILADKGELNGTKVEAFSQAFGVRIENAPARRGDAKGIVERYFRTVQERFKPYASGVVEDTTSRKRGGHDYRLDASLTLPEFTKIIIAGILHHNNFHTLSKYDRAAGMPGDLPAIPVMLWNWGLASLTGRLRTAPEELVWINLLPHESATVSELGIRLFGCFYSCPEAIREGWFHRGQGRRPTGVTVAYDPRSADHIYLRPSNSLKDYWVCDLADRSRRFRGMTFWDVWILSREERRSDVNAASKALAERGKLLEQIESIVAQAENASPLKTGISKKDLGTQIRENKQQEKRQERLKTAFKPEKAQRAKPAEVIPLRGEKQEDYAFPDLSDLIFKEEEDD</sequence>
<evidence type="ECO:0000313" key="3">
    <source>
        <dbReference type="EMBL" id="AXV45975.1"/>
    </source>
</evidence>
<dbReference type="InterPro" id="IPR001584">
    <property type="entry name" value="Integrase_cat-core"/>
</dbReference>
<feature type="region of interest" description="Disordered" evidence="1">
    <location>
        <begin position="641"/>
        <end position="677"/>
    </location>
</feature>
<dbReference type="InterPro" id="IPR012337">
    <property type="entry name" value="RNaseH-like_sf"/>
</dbReference>
<dbReference type="PROSITE" id="PS50994">
    <property type="entry name" value="INTEGRASE"/>
    <property type="match status" value="1"/>
</dbReference>
<dbReference type="EMBL" id="MH547561">
    <property type="protein sequence ID" value="AXV45975.1"/>
    <property type="molecule type" value="Genomic_DNA"/>
</dbReference>
<name>A0A385FWB7_PSEAI</name>
<reference evidence="3" key="1">
    <citation type="submission" date="2018-06" db="EMBL/GenBank/DDBJ databases">
        <title>Complete Sequence of plasmid pMKPA34-1 and pMKPA34-2 isolated from MDR P. aeruginosa.</title>
        <authorList>
            <person name="Subedi D."/>
            <person name="Kohli G.S."/>
            <person name="Vijay A.K."/>
            <person name="Rice S.A."/>
            <person name="Willcox M."/>
        </authorList>
    </citation>
    <scope>NUCLEOTIDE SEQUENCE</scope>
    <source>
        <strain evidence="3">PA34</strain>
        <plasmid evidence="3">pMKPA34-2</plasmid>
    </source>
</reference>
<dbReference type="Pfam" id="PF09299">
    <property type="entry name" value="Mu-transpos_C"/>
    <property type="match status" value="1"/>
</dbReference>
<evidence type="ECO:0000256" key="1">
    <source>
        <dbReference type="SAM" id="MobiDB-lite"/>
    </source>
</evidence>
<dbReference type="PANTHER" id="PTHR35004">
    <property type="entry name" value="TRANSPOSASE RV3428C-RELATED"/>
    <property type="match status" value="1"/>
</dbReference>
<dbReference type="GO" id="GO:0003676">
    <property type="term" value="F:nucleic acid binding"/>
    <property type="evidence" value="ECO:0007669"/>
    <property type="project" value="InterPro"/>
</dbReference>
<gene>
    <name evidence="3" type="primary">tnsB</name>
</gene>
<keyword evidence="3" id="KW-0614">Plasmid</keyword>
<dbReference type="InterPro" id="IPR036397">
    <property type="entry name" value="RNaseH_sf"/>
</dbReference>
<dbReference type="AlphaFoldDB" id="A0A385FWB7"/>
<proteinExistence type="predicted"/>
<organism evidence="3">
    <name type="scientific">Pseudomonas aeruginosa</name>
    <dbReference type="NCBI Taxonomy" id="287"/>
    <lineage>
        <taxon>Bacteria</taxon>
        <taxon>Pseudomonadati</taxon>
        <taxon>Pseudomonadota</taxon>
        <taxon>Gammaproteobacteria</taxon>
        <taxon>Pseudomonadales</taxon>
        <taxon>Pseudomonadaceae</taxon>
        <taxon>Pseudomonas</taxon>
    </lineage>
</organism>
<protein>
    <submittedName>
        <fullName evidence="3">Transposon Tn7 transposition protein TnsB</fullName>
    </submittedName>
</protein>